<dbReference type="EMBL" id="LT605205">
    <property type="protein sequence ID" value="SCD19564.1"/>
    <property type="molecule type" value="Genomic_DNA"/>
</dbReference>
<feature type="signal peptide" evidence="1">
    <location>
        <begin position="1"/>
        <end position="20"/>
    </location>
</feature>
<name>A0A1R3T7K6_9BACT</name>
<dbReference type="KEGG" id="psac:PSM36_0737"/>
<dbReference type="PROSITE" id="PS51257">
    <property type="entry name" value="PROKAR_LIPOPROTEIN"/>
    <property type="match status" value="1"/>
</dbReference>
<accession>A0A1R3T7K6</accession>
<evidence type="ECO:0000256" key="1">
    <source>
        <dbReference type="SAM" id="SignalP"/>
    </source>
</evidence>
<sequence length="159" mass="18903">MQTISRIMILFLSLFMIACSSNKSENSNKPLSYTGYDFDFLLGEWNRTNDEEGKRTFENWKKENDSTYIGESFTLRDNDTIWKENTVLSPIDGVWYYQVKMKGDKESTDFKVIDYENNSFTCENRQNEFPKTIRYWKTDNILNAEIADDEIKIPFIFEK</sequence>
<dbReference type="RefSeq" id="WP_076928935.1">
    <property type="nucleotide sequence ID" value="NZ_LT605205.1"/>
</dbReference>
<keyword evidence="1" id="KW-0732">Signal</keyword>
<proteinExistence type="predicted"/>
<organism evidence="2 3">
    <name type="scientific">Proteiniphilum saccharofermentans</name>
    <dbReference type="NCBI Taxonomy" id="1642647"/>
    <lineage>
        <taxon>Bacteria</taxon>
        <taxon>Pseudomonadati</taxon>
        <taxon>Bacteroidota</taxon>
        <taxon>Bacteroidia</taxon>
        <taxon>Bacteroidales</taxon>
        <taxon>Dysgonomonadaceae</taxon>
        <taxon>Proteiniphilum</taxon>
    </lineage>
</organism>
<reference evidence="3" key="1">
    <citation type="submission" date="2016-08" db="EMBL/GenBank/DDBJ databases">
        <authorList>
            <person name="Wibberg D."/>
        </authorList>
    </citation>
    <scope>NUCLEOTIDE SEQUENCE [LARGE SCALE GENOMIC DNA]</scope>
</reference>
<gene>
    <name evidence="2" type="ORF">PSM36_0737</name>
</gene>
<evidence type="ECO:0000313" key="2">
    <source>
        <dbReference type="EMBL" id="SCD19564.1"/>
    </source>
</evidence>
<dbReference type="Proteomes" id="UP000187464">
    <property type="component" value="Chromosome I"/>
</dbReference>
<dbReference type="AlphaFoldDB" id="A0A1R3T7K6"/>
<feature type="chain" id="PRO_5012593759" evidence="1">
    <location>
        <begin position="21"/>
        <end position="159"/>
    </location>
</feature>
<keyword evidence="3" id="KW-1185">Reference proteome</keyword>
<evidence type="ECO:0000313" key="3">
    <source>
        <dbReference type="Proteomes" id="UP000187464"/>
    </source>
</evidence>
<dbReference type="STRING" id="1642647.PSM36_0737"/>
<protein>
    <submittedName>
        <fullName evidence="2">Putative secreted protein</fullName>
    </submittedName>
</protein>